<dbReference type="RefSeq" id="XP_024573462.1">
    <property type="nucleotide sequence ID" value="XM_024722380.1"/>
</dbReference>
<name>A0A0P1A9X2_PLAHL</name>
<proteinExistence type="predicted"/>
<keyword evidence="2" id="KW-1185">Reference proteome</keyword>
<evidence type="ECO:0000313" key="2">
    <source>
        <dbReference type="Proteomes" id="UP000054928"/>
    </source>
</evidence>
<sequence>MDESKDIVKFTLVHHVLHKANEEGAKDLSRVSEEIEACAWFSSECLCEKHSLSYANYLRCLPSLQEPIARHKIVFHDGAQNA</sequence>
<dbReference type="GeneID" id="36399607"/>
<dbReference type="Proteomes" id="UP000054928">
    <property type="component" value="Unassembled WGS sequence"/>
</dbReference>
<organism evidence="1 2">
    <name type="scientific">Plasmopara halstedii</name>
    <name type="common">Downy mildew of sunflower</name>
    <dbReference type="NCBI Taxonomy" id="4781"/>
    <lineage>
        <taxon>Eukaryota</taxon>
        <taxon>Sar</taxon>
        <taxon>Stramenopiles</taxon>
        <taxon>Oomycota</taxon>
        <taxon>Peronosporomycetes</taxon>
        <taxon>Peronosporales</taxon>
        <taxon>Peronosporaceae</taxon>
        <taxon>Plasmopara</taxon>
    </lineage>
</organism>
<protein>
    <submittedName>
        <fullName evidence="1">Uncharacterized protein</fullName>
    </submittedName>
</protein>
<accession>A0A0P1A9X2</accession>
<evidence type="ECO:0000313" key="1">
    <source>
        <dbReference type="EMBL" id="CEG37093.1"/>
    </source>
</evidence>
<dbReference type="EMBL" id="CCYD01000261">
    <property type="protein sequence ID" value="CEG37093.1"/>
    <property type="molecule type" value="Genomic_DNA"/>
</dbReference>
<dbReference type="AlphaFoldDB" id="A0A0P1A9X2"/>
<reference evidence="2" key="1">
    <citation type="submission" date="2014-09" db="EMBL/GenBank/DDBJ databases">
        <authorList>
            <person name="Sharma Rahul"/>
            <person name="Thines Marco"/>
        </authorList>
    </citation>
    <scope>NUCLEOTIDE SEQUENCE [LARGE SCALE GENOMIC DNA]</scope>
</reference>